<evidence type="ECO:0000313" key="4">
    <source>
        <dbReference type="EMBL" id="KIK62774.1"/>
    </source>
</evidence>
<dbReference type="AlphaFoldDB" id="A0A0D0CJ47"/>
<keyword evidence="2" id="KW-0812">Transmembrane</keyword>
<feature type="chain" id="PRO_5002208439" description="Mid2 domain-containing protein" evidence="3">
    <location>
        <begin position="26"/>
        <end position="297"/>
    </location>
</feature>
<keyword evidence="2" id="KW-0472">Membrane</keyword>
<evidence type="ECO:0000256" key="3">
    <source>
        <dbReference type="SAM" id="SignalP"/>
    </source>
</evidence>
<reference evidence="4 5" key="1">
    <citation type="submission" date="2014-04" db="EMBL/GenBank/DDBJ databases">
        <title>Evolutionary Origins and Diversification of the Mycorrhizal Mutualists.</title>
        <authorList>
            <consortium name="DOE Joint Genome Institute"/>
            <consortium name="Mycorrhizal Genomics Consortium"/>
            <person name="Kohler A."/>
            <person name="Kuo A."/>
            <person name="Nagy L.G."/>
            <person name="Floudas D."/>
            <person name="Copeland A."/>
            <person name="Barry K.W."/>
            <person name="Cichocki N."/>
            <person name="Veneault-Fourrey C."/>
            <person name="LaButti K."/>
            <person name="Lindquist E.A."/>
            <person name="Lipzen A."/>
            <person name="Lundell T."/>
            <person name="Morin E."/>
            <person name="Murat C."/>
            <person name="Riley R."/>
            <person name="Ohm R."/>
            <person name="Sun H."/>
            <person name="Tunlid A."/>
            <person name="Henrissat B."/>
            <person name="Grigoriev I.V."/>
            <person name="Hibbett D.S."/>
            <person name="Martin F."/>
        </authorList>
    </citation>
    <scope>NUCLEOTIDE SEQUENCE [LARGE SCALE GENOMIC DNA]</scope>
    <source>
        <strain evidence="4 5">FD-317 M1</strain>
    </source>
</reference>
<dbReference type="CDD" id="cd12087">
    <property type="entry name" value="TM_EGFR-like"/>
    <property type="match status" value="1"/>
</dbReference>
<name>A0A0D0CJ47_9AGAR</name>
<dbReference type="OrthoDB" id="2962003at2759"/>
<evidence type="ECO:0008006" key="6">
    <source>
        <dbReference type="Google" id="ProtNLM"/>
    </source>
</evidence>
<organism evidence="4 5">
    <name type="scientific">Collybiopsis luxurians FD-317 M1</name>
    <dbReference type="NCBI Taxonomy" id="944289"/>
    <lineage>
        <taxon>Eukaryota</taxon>
        <taxon>Fungi</taxon>
        <taxon>Dikarya</taxon>
        <taxon>Basidiomycota</taxon>
        <taxon>Agaricomycotina</taxon>
        <taxon>Agaricomycetes</taxon>
        <taxon>Agaricomycetidae</taxon>
        <taxon>Agaricales</taxon>
        <taxon>Marasmiineae</taxon>
        <taxon>Omphalotaceae</taxon>
        <taxon>Collybiopsis</taxon>
        <taxon>Collybiopsis luxurians</taxon>
    </lineage>
</organism>
<proteinExistence type="predicted"/>
<accession>A0A0D0CJ47</accession>
<protein>
    <recommendedName>
        <fullName evidence="6">Mid2 domain-containing protein</fullName>
    </recommendedName>
</protein>
<dbReference type="EMBL" id="KN834766">
    <property type="protein sequence ID" value="KIK62774.1"/>
    <property type="molecule type" value="Genomic_DNA"/>
</dbReference>
<gene>
    <name evidence="4" type="ORF">GYMLUDRAFT_990220</name>
</gene>
<keyword evidence="5" id="KW-1185">Reference proteome</keyword>
<dbReference type="Proteomes" id="UP000053593">
    <property type="component" value="Unassembled WGS sequence"/>
</dbReference>
<evidence type="ECO:0000256" key="1">
    <source>
        <dbReference type="SAM" id="MobiDB-lite"/>
    </source>
</evidence>
<evidence type="ECO:0000256" key="2">
    <source>
        <dbReference type="SAM" id="Phobius"/>
    </source>
</evidence>
<dbReference type="HOGENOM" id="CLU_065843_0_0_1"/>
<keyword evidence="3" id="KW-0732">Signal</keyword>
<keyword evidence="2" id="KW-1133">Transmembrane helix</keyword>
<evidence type="ECO:0000313" key="5">
    <source>
        <dbReference type="Proteomes" id="UP000053593"/>
    </source>
</evidence>
<feature type="transmembrane region" description="Helical" evidence="2">
    <location>
        <begin position="173"/>
        <end position="194"/>
    </location>
</feature>
<sequence>MMFIFGKITCLLLTLLVFISDFGSAQMNAVTLWQFGQGRLLAGAFTLPMQPLGTASDRTATTYLYQVLNQAAVITTSNGAPITQTTFLPTSRTIVASASGWNEPVQGIVCSLVNATFGQCSNSGTLANSGAPTPSIFAIATSSVTSAITVTTIVSSATETPSAAANRSTATKAIVGGAVGGFVFILIVIVLILFKRRWQRNHRNDLLPRVNSGLYFVPDSTPRPSPLDIHTYNALRAHPNILPTKDRPKAPTSLHAANSEPRGNQSQMEEIVDRVRMLETRVGYGVNDEPLPVYETT</sequence>
<feature type="signal peptide" evidence="3">
    <location>
        <begin position="1"/>
        <end position="25"/>
    </location>
</feature>
<feature type="region of interest" description="Disordered" evidence="1">
    <location>
        <begin position="241"/>
        <end position="270"/>
    </location>
</feature>